<evidence type="ECO:0000313" key="2">
    <source>
        <dbReference type="Ensembl" id="ENSCSRP00000012297.1"/>
    </source>
</evidence>
<dbReference type="PANTHER" id="PTHR28586:SF1">
    <property type="entry name" value="PROTEIN PAXX"/>
    <property type="match status" value="1"/>
</dbReference>
<dbReference type="AlphaFoldDB" id="A0A8C3SCN9"/>
<accession>A0A8C3SCN9</accession>
<reference evidence="2" key="1">
    <citation type="submission" date="2025-08" db="UniProtKB">
        <authorList>
            <consortium name="Ensembl"/>
        </authorList>
    </citation>
    <scope>IDENTIFICATION</scope>
</reference>
<dbReference type="Pfam" id="PF15384">
    <property type="entry name" value="PAXX"/>
    <property type="match status" value="1"/>
</dbReference>
<dbReference type="Ensembl" id="ENSCSRT00000012784.1">
    <property type="protein sequence ID" value="ENSCSRP00000012297.1"/>
    <property type="gene ID" value="ENSCSRG00000009263.1"/>
</dbReference>
<evidence type="ECO:0000256" key="1">
    <source>
        <dbReference type="SAM" id="MobiDB-lite"/>
    </source>
</evidence>
<name>A0A8C3SCN9_CHESE</name>
<dbReference type="Proteomes" id="UP000694403">
    <property type="component" value="Unplaced"/>
</dbReference>
<dbReference type="GO" id="GO:0070419">
    <property type="term" value="C:nonhomologous end joining complex"/>
    <property type="evidence" value="ECO:0007669"/>
    <property type="project" value="TreeGrafter"/>
</dbReference>
<sequence>MAEPAGPFYALCHGDHQYLCYCAARDSSGFDIYVTNASEVWSTDFTLEKLEGHKSQSGTCPSEDYSTKFREAFEHGAAALTVQDSKATLQLKEGTWSLTFDLFKLPCSEARKQLQALMFGLVGCVSSLEKRLEAAEDAATAAAASCSPEKNLLQSQRLLIPDLSPRKNRGGGSAVTAKRRVPGESLINPGFKSKKAPTGVDFEDS</sequence>
<dbReference type="InterPro" id="IPR027873">
    <property type="entry name" value="PAXX"/>
</dbReference>
<dbReference type="CDD" id="cd22286">
    <property type="entry name" value="HD_PAXX_N"/>
    <property type="match status" value="1"/>
</dbReference>
<feature type="region of interest" description="Disordered" evidence="1">
    <location>
        <begin position="163"/>
        <end position="205"/>
    </location>
</feature>
<dbReference type="GO" id="GO:0060090">
    <property type="term" value="F:molecular adaptor activity"/>
    <property type="evidence" value="ECO:0007669"/>
    <property type="project" value="TreeGrafter"/>
</dbReference>
<dbReference type="GO" id="GO:0035861">
    <property type="term" value="C:site of double-strand break"/>
    <property type="evidence" value="ECO:0007669"/>
    <property type="project" value="TreeGrafter"/>
</dbReference>
<organism evidence="2 3">
    <name type="scientific">Chelydra serpentina</name>
    <name type="common">Snapping turtle</name>
    <name type="synonym">Testudo serpentina</name>
    <dbReference type="NCBI Taxonomy" id="8475"/>
    <lineage>
        <taxon>Eukaryota</taxon>
        <taxon>Metazoa</taxon>
        <taxon>Chordata</taxon>
        <taxon>Craniata</taxon>
        <taxon>Vertebrata</taxon>
        <taxon>Euteleostomi</taxon>
        <taxon>Archelosauria</taxon>
        <taxon>Testudinata</taxon>
        <taxon>Testudines</taxon>
        <taxon>Cryptodira</taxon>
        <taxon>Durocryptodira</taxon>
        <taxon>Americhelydia</taxon>
        <taxon>Chelydroidea</taxon>
        <taxon>Chelydridae</taxon>
        <taxon>Chelydra</taxon>
    </lineage>
</organism>
<evidence type="ECO:0000313" key="3">
    <source>
        <dbReference type="Proteomes" id="UP000694403"/>
    </source>
</evidence>
<dbReference type="PANTHER" id="PTHR28586">
    <property type="entry name" value="PROTEIN PAXX"/>
    <property type="match status" value="1"/>
</dbReference>
<dbReference type="GO" id="GO:0006303">
    <property type="term" value="P:double-strand break repair via nonhomologous end joining"/>
    <property type="evidence" value="ECO:0007669"/>
    <property type="project" value="InterPro"/>
</dbReference>
<dbReference type="GO" id="GO:0005634">
    <property type="term" value="C:nucleus"/>
    <property type="evidence" value="ECO:0007669"/>
    <property type="project" value="TreeGrafter"/>
</dbReference>
<protein>
    <submittedName>
        <fullName evidence="2">PAXX non-homologous end joining factor</fullName>
    </submittedName>
</protein>
<dbReference type="InterPro" id="IPR054134">
    <property type="entry name" value="PAXX_N"/>
</dbReference>
<reference evidence="2" key="2">
    <citation type="submission" date="2025-09" db="UniProtKB">
        <authorList>
            <consortium name="Ensembl"/>
        </authorList>
    </citation>
    <scope>IDENTIFICATION</scope>
</reference>
<proteinExistence type="predicted"/>
<keyword evidence="3" id="KW-1185">Reference proteome</keyword>